<dbReference type="KEGG" id="ovi:T265_05814"/>
<gene>
    <name evidence="2" type="ORF">T265_05814</name>
</gene>
<organism evidence="2 3">
    <name type="scientific">Opisthorchis viverrini</name>
    <name type="common">Southeast Asian liver fluke</name>
    <dbReference type="NCBI Taxonomy" id="6198"/>
    <lineage>
        <taxon>Eukaryota</taxon>
        <taxon>Metazoa</taxon>
        <taxon>Spiralia</taxon>
        <taxon>Lophotrochozoa</taxon>
        <taxon>Platyhelminthes</taxon>
        <taxon>Trematoda</taxon>
        <taxon>Digenea</taxon>
        <taxon>Opisthorchiida</taxon>
        <taxon>Opisthorchiata</taxon>
        <taxon>Opisthorchiidae</taxon>
        <taxon>Opisthorchis</taxon>
    </lineage>
</organism>
<dbReference type="Proteomes" id="UP000054324">
    <property type="component" value="Unassembled WGS sequence"/>
</dbReference>
<dbReference type="RefSeq" id="XP_009169185.1">
    <property type="nucleotide sequence ID" value="XM_009170921.1"/>
</dbReference>
<dbReference type="Gene3D" id="1.20.225.20">
    <property type="entry name" value="Ub domain-containing protein, DC-UbP/UBTD2, N-terminal domain"/>
    <property type="match status" value="1"/>
</dbReference>
<accession>A0A074ZIA3</accession>
<keyword evidence="3" id="KW-1185">Reference proteome</keyword>
<evidence type="ECO:0000313" key="2">
    <source>
        <dbReference type="EMBL" id="KER27048.1"/>
    </source>
</evidence>
<evidence type="ECO:0000259" key="1">
    <source>
        <dbReference type="Pfam" id="PF16455"/>
    </source>
</evidence>
<reference evidence="2 3" key="1">
    <citation type="submission" date="2013-11" db="EMBL/GenBank/DDBJ databases">
        <title>Opisthorchis viverrini - life in the bile duct.</title>
        <authorList>
            <person name="Young N.D."/>
            <person name="Nagarajan N."/>
            <person name="Lin S.J."/>
            <person name="Korhonen P.K."/>
            <person name="Jex A.R."/>
            <person name="Hall R.S."/>
            <person name="Safavi-Hemami H."/>
            <person name="Kaewkong W."/>
            <person name="Bertrand D."/>
            <person name="Gao S."/>
            <person name="Seet Q."/>
            <person name="Wongkham S."/>
            <person name="Teh B.T."/>
            <person name="Wongkham C."/>
            <person name="Intapan P.M."/>
            <person name="Maleewong W."/>
            <person name="Yang X."/>
            <person name="Hu M."/>
            <person name="Wang Z."/>
            <person name="Hofmann A."/>
            <person name="Sternberg P.W."/>
            <person name="Tan P."/>
            <person name="Wang J."/>
            <person name="Gasser R.B."/>
        </authorList>
    </citation>
    <scope>NUCLEOTIDE SEQUENCE [LARGE SCALE GENOMIC DNA]</scope>
</reference>
<proteinExistence type="predicted"/>
<dbReference type="InterPro" id="IPR032752">
    <property type="entry name" value="DC-UbP/UBTD2_N"/>
</dbReference>
<protein>
    <recommendedName>
        <fullName evidence="1">DC-UbP/UBTD2 N-terminal domain-containing protein</fullName>
    </recommendedName>
</protein>
<evidence type="ECO:0000313" key="3">
    <source>
        <dbReference type="Proteomes" id="UP000054324"/>
    </source>
</evidence>
<sequence length="376" mass="41398">MFIMRTVSNSEAGLMGGWPNPRAQGIRHYCLIPDAAAHGRCLLSSTGLFGFKSISTILDNAPAVTVNRWAIGVCGFWGQPFLTRPSSGEGSIAASINMDMLVAWEDSTTLPPDRPVPRLLVVRGLAALGLAAPLWPSWHGCTLWNEVPASVARGIIAALKPDHHVKVAALVSMTKNKPLKHVSIQWSSQFPLTAGQLQRKREEFWDTAPAFEGRIEIWNALKAAADFLERNDYEMAQAILDAMIPSRCIDLIPPERNKSGNAARLPSLARGSRDAVIRFEPQTFRGVSLPPAVRKLLTSFILRHLTVSRETLTRENQAGFRLVTSSHPICTDDPQSWCSLTSRVLLTVLAPQDMPQKFVNIIRSLLSHTLACERVC</sequence>
<dbReference type="EMBL" id="KL596732">
    <property type="protein sequence ID" value="KER27048.1"/>
    <property type="molecule type" value="Genomic_DNA"/>
</dbReference>
<dbReference type="Pfam" id="PF16455">
    <property type="entry name" value="UBD"/>
    <property type="match status" value="1"/>
</dbReference>
<feature type="domain" description="DC-UbP/UBTD2 N-terminal" evidence="1">
    <location>
        <begin position="176"/>
        <end position="242"/>
    </location>
</feature>
<dbReference type="GeneID" id="20319996"/>
<name>A0A074ZIA3_OPIVI</name>
<dbReference type="InterPro" id="IPR038169">
    <property type="entry name" value="DC-UbP/UBTD2_N_sf"/>
</dbReference>
<dbReference type="CTD" id="20319996"/>
<dbReference type="PANTHER" id="PTHR13609">
    <property type="entry name" value="UBIQUITIN DOMAIN CONTAINING 1 PROTEIN-RELATED"/>
    <property type="match status" value="1"/>
</dbReference>
<dbReference type="AlphaFoldDB" id="A0A074ZIA3"/>
<dbReference type="OrthoDB" id="1640476at2759"/>
<dbReference type="InterPro" id="IPR039869">
    <property type="entry name" value="UBTD1/2"/>
</dbReference>